<dbReference type="Pfam" id="PF07980">
    <property type="entry name" value="SusD_RagB"/>
    <property type="match status" value="1"/>
</dbReference>
<evidence type="ECO:0000256" key="3">
    <source>
        <dbReference type="ARBA" id="ARBA00022729"/>
    </source>
</evidence>
<evidence type="ECO:0000256" key="4">
    <source>
        <dbReference type="ARBA" id="ARBA00023136"/>
    </source>
</evidence>
<keyword evidence="9" id="KW-1185">Reference proteome</keyword>
<comment type="similarity">
    <text evidence="2">Belongs to the SusD family.</text>
</comment>
<feature type="domain" description="RagB/SusD" evidence="6">
    <location>
        <begin position="351"/>
        <end position="506"/>
    </location>
</feature>
<dbReference type="InterPro" id="IPR033985">
    <property type="entry name" value="SusD-like_N"/>
</dbReference>
<reference evidence="8 9" key="1">
    <citation type="submission" date="2017-06" db="EMBL/GenBank/DDBJ databases">
        <authorList>
            <person name="Kim H.J."/>
            <person name="Triplett B.A."/>
        </authorList>
    </citation>
    <scope>NUCLEOTIDE SEQUENCE [LARGE SCALE GENOMIC DNA]</scope>
    <source>
        <strain evidence="8 9">DSM 29150</strain>
    </source>
</reference>
<dbReference type="Gene3D" id="1.25.40.390">
    <property type="match status" value="1"/>
</dbReference>
<accession>A0A238Z6T1</accession>
<dbReference type="Pfam" id="PF14322">
    <property type="entry name" value="SusD-like_3"/>
    <property type="match status" value="1"/>
</dbReference>
<organism evidence="8 9">
    <name type="scientific">Lutibacter agarilyticus</name>
    <dbReference type="NCBI Taxonomy" id="1109740"/>
    <lineage>
        <taxon>Bacteria</taxon>
        <taxon>Pseudomonadati</taxon>
        <taxon>Bacteroidota</taxon>
        <taxon>Flavobacteriia</taxon>
        <taxon>Flavobacteriales</taxon>
        <taxon>Flavobacteriaceae</taxon>
        <taxon>Lutibacter</taxon>
    </lineage>
</organism>
<evidence type="ECO:0000256" key="1">
    <source>
        <dbReference type="ARBA" id="ARBA00004442"/>
    </source>
</evidence>
<protein>
    <submittedName>
        <fullName evidence="8">Starch-binding associating with outer membrane</fullName>
    </submittedName>
</protein>
<name>A0A238Z6T1_9FLAO</name>
<dbReference type="InterPro" id="IPR011990">
    <property type="entry name" value="TPR-like_helical_dom_sf"/>
</dbReference>
<feature type="domain" description="SusD-like N-terminal" evidence="7">
    <location>
        <begin position="39"/>
        <end position="218"/>
    </location>
</feature>
<dbReference type="PROSITE" id="PS51257">
    <property type="entry name" value="PROKAR_LIPOPROTEIN"/>
    <property type="match status" value="1"/>
</dbReference>
<evidence type="ECO:0000313" key="9">
    <source>
        <dbReference type="Proteomes" id="UP000198384"/>
    </source>
</evidence>
<dbReference type="OrthoDB" id="5694214at2"/>
<evidence type="ECO:0000256" key="5">
    <source>
        <dbReference type="ARBA" id="ARBA00023237"/>
    </source>
</evidence>
<sequence>MKNFKYIFLMLTFLGVACSDLEEEPVGLLSPDGFFNSPADVQTAVNGAIGTMAEEGYWGRKLSLPIMLRSDMVTIADVGTAARRIDHNQFTVQADNGMITAFWPRSYQIIAATNEAIAGAADVNAPEAQLNAATAEAYFVRAFAYYNLVRLFGAVPYLDTPVSNIDEAAQISKTPETEVYANIISDLEYAKQWLPDTQPSTAKPTKATAAGYLASVYLTMGEYQKAYDEAKYIISNEGKFGLTLADDFQDLFNADKQSGLNEALFTLDFNGFRAGNYGQDYQAALTGIRGNEAGGIGGGWSVAAPTVEVYNTWDGRDYRKAVSLDTIGIFKGNVEPFINFPNFDSRNIASAYIAKYTRFPGLTSNGNGRGSSFNYAMMRYAEVLLIAAEALNEVTPGTTEADGYVNRVRARARNQAGTMSMYPLDVTAGLSKDAFRTMVLEERKWELAFEFKRWFDIKRRKMGDEVFGPSGLEPQPNFSAARDYYLPLPADELQRNPNLQPNNTGY</sequence>
<dbReference type="SUPFAM" id="SSF48452">
    <property type="entry name" value="TPR-like"/>
    <property type="match status" value="1"/>
</dbReference>
<keyword evidence="5" id="KW-0998">Cell outer membrane</keyword>
<dbReference type="InterPro" id="IPR012944">
    <property type="entry name" value="SusD_RagB_dom"/>
</dbReference>
<evidence type="ECO:0000259" key="6">
    <source>
        <dbReference type="Pfam" id="PF07980"/>
    </source>
</evidence>
<keyword evidence="4" id="KW-0472">Membrane</keyword>
<keyword evidence="3" id="KW-0732">Signal</keyword>
<dbReference type="GO" id="GO:0009279">
    <property type="term" value="C:cell outer membrane"/>
    <property type="evidence" value="ECO:0007669"/>
    <property type="project" value="UniProtKB-SubCell"/>
</dbReference>
<dbReference type="AlphaFoldDB" id="A0A238Z6T1"/>
<dbReference type="Proteomes" id="UP000198384">
    <property type="component" value="Unassembled WGS sequence"/>
</dbReference>
<evidence type="ECO:0000256" key="2">
    <source>
        <dbReference type="ARBA" id="ARBA00006275"/>
    </source>
</evidence>
<proteinExistence type="inferred from homology"/>
<evidence type="ECO:0000259" key="7">
    <source>
        <dbReference type="Pfam" id="PF14322"/>
    </source>
</evidence>
<evidence type="ECO:0000313" key="8">
    <source>
        <dbReference type="EMBL" id="SNR78930.1"/>
    </source>
</evidence>
<dbReference type="EMBL" id="FZNT01000014">
    <property type="protein sequence ID" value="SNR78930.1"/>
    <property type="molecule type" value="Genomic_DNA"/>
</dbReference>
<dbReference type="RefSeq" id="WP_089382962.1">
    <property type="nucleotide sequence ID" value="NZ_FZNT01000014.1"/>
</dbReference>
<comment type="subcellular location">
    <subcellularLocation>
        <location evidence="1">Cell outer membrane</location>
    </subcellularLocation>
</comment>
<gene>
    <name evidence="8" type="ORF">SAMN06265371_11413</name>
</gene>